<dbReference type="PANTHER" id="PTHR42788">
    <property type="entry name" value="TAURINE IMPORT ATP-BINDING PROTEIN-RELATED"/>
    <property type="match status" value="1"/>
</dbReference>
<organism evidence="6 7">
    <name type="scientific">Jannaschia aquimarina</name>
    <dbReference type="NCBI Taxonomy" id="935700"/>
    <lineage>
        <taxon>Bacteria</taxon>
        <taxon>Pseudomonadati</taxon>
        <taxon>Pseudomonadota</taxon>
        <taxon>Alphaproteobacteria</taxon>
        <taxon>Rhodobacterales</taxon>
        <taxon>Roseobacteraceae</taxon>
        <taxon>Jannaschia</taxon>
    </lineage>
</organism>
<dbReference type="SMART" id="SM00382">
    <property type="entry name" value="AAA"/>
    <property type="match status" value="1"/>
</dbReference>
<dbReference type="InterPro" id="IPR027417">
    <property type="entry name" value="P-loop_NTPase"/>
</dbReference>
<name>A0A0D1CLR3_9RHOB</name>
<dbReference type="PANTHER" id="PTHR42788:SF13">
    <property type="entry name" value="ALIPHATIC SULFONATES IMPORT ATP-BINDING PROTEIN SSUB"/>
    <property type="match status" value="1"/>
</dbReference>
<evidence type="ECO:0000256" key="2">
    <source>
        <dbReference type="ARBA" id="ARBA00022448"/>
    </source>
</evidence>
<keyword evidence="7" id="KW-1185">Reference proteome</keyword>
<evidence type="ECO:0000256" key="3">
    <source>
        <dbReference type="ARBA" id="ARBA00022741"/>
    </source>
</evidence>
<keyword evidence="4" id="KW-0067">ATP-binding</keyword>
<dbReference type="AlphaFoldDB" id="A0A0D1CLR3"/>
<comment type="similarity">
    <text evidence="1">Belongs to the ABC transporter superfamily.</text>
</comment>
<sequence length="236" mass="25668">MTLLPLNVRGAVTRRRGKILAGPIDVRLEGMGITIVIGPNGSGKTSLLRMLHGIARLSEGGIEWACPMDEARKRQAFVFQRPVVLHRSVLANVAFPLRLRGVARGVARERAMAWVRRVGLDEMADRPGTDLSGGESQKLAIARALVIEPDLVFLDEPCASLDGSAIREIEALLLEAAASGTRIVMSTHDMGQARRLADEIWFLHRGRLHESGPAANFLTDPQTPSARAFLNGDIVE</sequence>
<dbReference type="GO" id="GO:0005524">
    <property type="term" value="F:ATP binding"/>
    <property type="evidence" value="ECO:0007669"/>
    <property type="project" value="UniProtKB-KW"/>
</dbReference>
<evidence type="ECO:0000259" key="5">
    <source>
        <dbReference type="PROSITE" id="PS50893"/>
    </source>
</evidence>
<dbReference type="InterPro" id="IPR003439">
    <property type="entry name" value="ABC_transporter-like_ATP-bd"/>
</dbReference>
<dbReference type="PROSITE" id="PS50893">
    <property type="entry name" value="ABC_TRANSPORTER_2"/>
    <property type="match status" value="1"/>
</dbReference>
<reference evidence="6 7" key="1">
    <citation type="submission" date="2015-02" db="EMBL/GenBank/DDBJ databases">
        <title>Genome Sequence of Jannaschia aquimarina DSM28248, a member of the Roseobacter clade.</title>
        <authorList>
            <person name="Voget S."/>
            <person name="Daniel R."/>
        </authorList>
    </citation>
    <scope>NUCLEOTIDE SEQUENCE [LARGE SCALE GENOMIC DNA]</scope>
    <source>
        <strain evidence="6 7">GSW-M26</strain>
    </source>
</reference>
<dbReference type="Gene3D" id="3.40.50.300">
    <property type="entry name" value="P-loop containing nucleotide triphosphate hydrolases"/>
    <property type="match status" value="1"/>
</dbReference>
<dbReference type="OrthoDB" id="9802264at2"/>
<dbReference type="PROSITE" id="PS00211">
    <property type="entry name" value="ABC_TRANSPORTER_1"/>
    <property type="match status" value="1"/>
</dbReference>
<comment type="caution">
    <text evidence="6">The sequence shown here is derived from an EMBL/GenBank/DDBJ whole genome shotgun (WGS) entry which is preliminary data.</text>
</comment>
<accession>A0A0D1CLR3</accession>
<dbReference type="InterPro" id="IPR050166">
    <property type="entry name" value="ABC_transporter_ATP-bind"/>
</dbReference>
<protein>
    <submittedName>
        <fullName evidence="6">GlnQ_1 protein</fullName>
    </submittedName>
</protein>
<dbReference type="EMBL" id="JYFE01000046">
    <property type="protein sequence ID" value="KIT15722.1"/>
    <property type="molecule type" value="Genomic_DNA"/>
</dbReference>
<dbReference type="InterPro" id="IPR003593">
    <property type="entry name" value="AAA+_ATPase"/>
</dbReference>
<dbReference type="Pfam" id="PF00005">
    <property type="entry name" value="ABC_tran"/>
    <property type="match status" value="1"/>
</dbReference>
<evidence type="ECO:0000256" key="4">
    <source>
        <dbReference type="ARBA" id="ARBA00022840"/>
    </source>
</evidence>
<dbReference type="GO" id="GO:0016887">
    <property type="term" value="F:ATP hydrolysis activity"/>
    <property type="evidence" value="ECO:0007669"/>
    <property type="project" value="InterPro"/>
</dbReference>
<proteinExistence type="inferred from homology"/>
<evidence type="ECO:0000256" key="1">
    <source>
        <dbReference type="ARBA" id="ARBA00005417"/>
    </source>
</evidence>
<dbReference type="InterPro" id="IPR017871">
    <property type="entry name" value="ABC_transporter-like_CS"/>
</dbReference>
<keyword evidence="2" id="KW-0813">Transport</keyword>
<evidence type="ECO:0000313" key="6">
    <source>
        <dbReference type="EMBL" id="KIT15722.1"/>
    </source>
</evidence>
<dbReference type="Proteomes" id="UP000032232">
    <property type="component" value="Unassembled WGS sequence"/>
</dbReference>
<feature type="domain" description="ABC transporter" evidence="5">
    <location>
        <begin position="6"/>
        <end position="230"/>
    </location>
</feature>
<keyword evidence="3" id="KW-0547">Nucleotide-binding</keyword>
<gene>
    <name evidence="6" type="primary">glnQ_1</name>
    <name evidence="6" type="ORF">jaqu_25990</name>
</gene>
<dbReference type="STRING" id="935700.jaqu_25990"/>
<dbReference type="SUPFAM" id="SSF52540">
    <property type="entry name" value="P-loop containing nucleoside triphosphate hydrolases"/>
    <property type="match status" value="1"/>
</dbReference>
<evidence type="ECO:0000313" key="7">
    <source>
        <dbReference type="Proteomes" id="UP000032232"/>
    </source>
</evidence>
<dbReference type="PATRIC" id="fig|935700.4.peg.2681"/>